<proteinExistence type="inferred from homology"/>
<dbReference type="Pfam" id="PF02911">
    <property type="entry name" value="Formyl_trans_C"/>
    <property type="match status" value="1"/>
</dbReference>
<dbReference type="InterPro" id="IPR005793">
    <property type="entry name" value="Formyl_trans_C"/>
</dbReference>
<dbReference type="InterPro" id="IPR041711">
    <property type="entry name" value="Met-tRNA-FMT_N"/>
</dbReference>
<dbReference type="InterPro" id="IPR002376">
    <property type="entry name" value="Formyl_transf_N"/>
</dbReference>
<reference evidence="8 9" key="1">
    <citation type="submission" date="2016-03" db="EMBL/GenBank/DDBJ databases">
        <authorList>
            <person name="Devillers H."/>
        </authorList>
    </citation>
    <scope>NUCLEOTIDE SEQUENCE [LARGE SCALE GENOMIC DNA]</scope>
    <source>
        <strain evidence="8">CBS 6772</strain>
    </source>
</reference>
<dbReference type="InterPro" id="IPR005794">
    <property type="entry name" value="Fmt"/>
</dbReference>
<dbReference type="STRING" id="4955.A0A1G4MB02"/>
<evidence type="ECO:0000256" key="3">
    <source>
        <dbReference type="ARBA" id="ARBA00014185"/>
    </source>
</evidence>
<evidence type="ECO:0000313" key="8">
    <source>
        <dbReference type="EMBL" id="SCW01029.1"/>
    </source>
</evidence>
<accession>A0A1G4MB02</accession>
<comment type="similarity">
    <text evidence="1">Belongs to the Fmt family.</text>
</comment>
<keyword evidence="4" id="KW-0808">Transferase</keyword>
<evidence type="ECO:0000256" key="2">
    <source>
        <dbReference type="ARBA" id="ARBA00012261"/>
    </source>
</evidence>
<feature type="domain" description="Formyl transferase C-terminal" evidence="7">
    <location>
        <begin position="250"/>
        <end position="356"/>
    </location>
</feature>
<keyword evidence="9" id="KW-1185">Reference proteome</keyword>
<keyword evidence="5" id="KW-0648">Protein biosynthesis</keyword>
<dbReference type="GO" id="GO:0004479">
    <property type="term" value="F:methionyl-tRNA formyltransferase activity"/>
    <property type="evidence" value="ECO:0007669"/>
    <property type="project" value="UniProtKB-EC"/>
</dbReference>
<evidence type="ECO:0000259" key="7">
    <source>
        <dbReference type="Pfam" id="PF02911"/>
    </source>
</evidence>
<evidence type="ECO:0000313" key="9">
    <source>
        <dbReference type="Proteomes" id="UP000190831"/>
    </source>
</evidence>
<dbReference type="Proteomes" id="UP000190831">
    <property type="component" value="Chromosome D"/>
</dbReference>
<evidence type="ECO:0000259" key="6">
    <source>
        <dbReference type="Pfam" id="PF00551"/>
    </source>
</evidence>
<feature type="domain" description="Formyl transferase N-terminal" evidence="6">
    <location>
        <begin position="25"/>
        <end position="186"/>
    </location>
</feature>
<dbReference type="Pfam" id="PF00551">
    <property type="entry name" value="Formyl_trans_N"/>
    <property type="match status" value="1"/>
</dbReference>
<dbReference type="GO" id="GO:0005739">
    <property type="term" value="C:mitochondrion"/>
    <property type="evidence" value="ECO:0007669"/>
    <property type="project" value="TreeGrafter"/>
</dbReference>
<dbReference type="Gene3D" id="3.40.50.12230">
    <property type="match status" value="1"/>
</dbReference>
<protein>
    <recommendedName>
        <fullName evidence="3">Methionyl-tRNA formyltransferase, mitochondrial</fullName>
        <ecNumber evidence="2">2.1.2.9</ecNumber>
    </recommendedName>
</protein>
<name>A0A1G4MB02_LACFM</name>
<dbReference type="InterPro" id="IPR036477">
    <property type="entry name" value="Formyl_transf_N_sf"/>
</dbReference>
<sequence length="372" mass="42113">MKHTLLARVLSLRRNYSTSGKSVLNILFFGSDEFSVHSLEALTRMRNEEPNVINTLQVVTKPPKQCGRYLAETKEVPIASFCPRLGLPPALRCDTVEDMKGPIMDAVKRQEINMLIAVSFGKLIPKQLIDEVPYTLNIHPSLLPRYKGSSPIQYTLMNHDQETGVSIQTLHPSRFDHGNIIAQSAPRNVKELLKLGAVSNFESNVPPKVAILMDQLGIIGANLLTTVLHKELYARQPSFIPTLPESYAPKIKTEMKKINWAEEDSSQVLDKIDALGTVYAYKEAKPKRGDATQKRVIFYNMLPYYGNHSPEATGSFLYDEDQKCLVIRFRNGINLQTREIQFEGFKKESCEQFMKSLKKRCGPEYCSKLVFT</sequence>
<evidence type="ECO:0000256" key="4">
    <source>
        <dbReference type="ARBA" id="ARBA00022679"/>
    </source>
</evidence>
<dbReference type="NCBIfam" id="TIGR00460">
    <property type="entry name" value="fmt"/>
    <property type="match status" value="1"/>
</dbReference>
<evidence type="ECO:0000256" key="1">
    <source>
        <dbReference type="ARBA" id="ARBA00010699"/>
    </source>
</evidence>
<gene>
    <name evidence="8" type="ORF">LAFE_0D03510G</name>
</gene>
<organism evidence="8 9">
    <name type="scientific">Lachancea fermentati</name>
    <name type="common">Zygosaccharomyces fermentati</name>
    <dbReference type="NCBI Taxonomy" id="4955"/>
    <lineage>
        <taxon>Eukaryota</taxon>
        <taxon>Fungi</taxon>
        <taxon>Dikarya</taxon>
        <taxon>Ascomycota</taxon>
        <taxon>Saccharomycotina</taxon>
        <taxon>Saccharomycetes</taxon>
        <taxon>Saccharomycetales</taxon>
        <taxon>Saccharomycetaceae</taxon>
        <taxon>Lachancea</taxon>
    </lineage>
</organism>
<dbReference type="AlphaFoldDB" id="A0A1G4MB02"/>
<evidence type="ECO:0000256" key="5">
    <source>
        <dbReference type="ARBA" id="ARBA00022917"/>
    </source>
</evidence>
<dbReference type="PANTHER" id="PTHR11138:SF5">
    <property type="entry name" value="METHIONYL-TRNA FORMYLTRANSFERASE, MITOCHONDRIAL"/>
    <property type="match status" value="1"/>
</dbReference>
<dbReference type="SUPFAM" id="SSF53328">
    <property type="entry name" value="Formyltransferase"/>
    <property type="match status" value="1"/>
</dbReference>
<dbReference type="CDD" id="cd08646">
    <property type="entry name" value="FMT_core_Met-tRNA-FMT_N"/>
    <property type="match status" value="1"/>
</dbReference>
<dbReference type="EMBL" id="LT598492">
    <property type="protein sequence ID" value="SCW01029.1"/>
    <property type="molecule type" value="Genomic_DNA"/>
</dbReference>
<dbReference type="PANTHER" id="PTHR11138">
    <property type="entry name" value="METHIONYL-TRNA FORMYLTRANSFERASE"/>
    <property type="match status" value="1"/>
</dbReference>
<dbReference type="EC" id="2.1.2.9" evidence="2"/>
<dbReference type="OMA" id="KEWWNGV"/>
<dbReference type="OrthoDB" id="10268103at2759"/>